<organism evidence="2">
    <name type="scientific">bioreactor metagenome</name>
    <dbReference type="NCBI Taxonomy" id="1076179"/>
    <lineage>
        <taxon>unclassified sequences</taxon>
        <taxon>metagenomes</taxon>
        <taxon>ecological metagenomes</taxon>
    </lineage>
</organism>
<reference evidence="2" key="1">
    <citation type="submission" date="2019-08" db="EMBL/GenBank/DDBJ databases">
        <authorList>
            <person name="Kucharzyk K."/>
            <person name="Murdoch R.W."/>
            <person name="Higgins S."/>
            <person name="Loffler F."/>
        </authorList>
    </citation>
    <scope>NUCLEOTIDE SEQUENCE</scope>
</reference>
<dbReference type="EMBL" id="VSSQ01106053">
    <property type="protein sequence ID" value="MPN45859.1"/>
    <property type="molecule type" value="Genomic_DNA"/>
</dbReference>
<gene>
    <name evidence="2" type="ORF">SDC9_193434</name>
</gene>
<proteinExistence type="predicted"/>
<sequence>MLISQIHANKAIIGVDGFSPSAGLTTPILEEADTTRAMIEHTVGRVIVVASSNKIGVVSNFKTVSLDLVDALVTDEMGADLVKQMEIPEDLQIIVATTEV</sequence>
<dbReference type="SUPFAM" id="SSF100950">
    <property type="entry name" value="NagB/RpiA/CoA transferase-like"/>
    <property type="match status" value="1"/>
</dbReference>
<evidence type="ECO:0000259" key="1">
    <source>
        <dbReference type="Pfam" id="PF00455"/>
    </source>
</evidence>
<dbReference type="InterPro" id="IPR014036">
    <property type="entry name" value="DeoR-like_C"/>
</dbReference>
<feature type="domain" description="DeoR-like transcriptional repressor C-terminal sensor" evidence="1">
    <location>
        <begin position="3"/>
        <end position="76"/>
    </location>
</feature>
<evidence type="ECO:0000313" key="2">
    <source>
        <dbReference type="EMBL" id="MPN45859.1"/>
    </source>
</evidence>
<dbReference type="Pfam" id="PF00455">
    <property type="entry name" value="DeoRC"/>
    <property type="match status" value="1"/>
</dbReference>
<name>A0A645I639_9ZZZZ</name>
<dbReference type="AlphaFoldDB" id="A0A645I639"/>
<dbReference type="InterPro" id="IPR037171">
    <property type="entry name" value="NagB/RpiA_transferase-like"/>
</dbReference>
<comment type="caution">
    <text evidence="2">The sequence shown here is derived from an EMBL/GenBank/DDBJ whole genome shotgun (WGS) entry which is preliminary data.</text>
</comment>
<accession>A0A645I639</accession>
<protein>
    <recommendedName>
        <fullName evidence="1">DeoR-like transcriptional repressor C-terminal sensor domain-containing protein</fullName>
    </recommendedName>
</protein>